<proteinExistence type="predicted"/>
<name>A0A8W7Q278_ANOCL</name>
<feature type="compositionally biased region" description="Polar residues" evidence="1">
    <location>
        <begin position="129"/>
        <end position="139"/>
    </location>
</feature>
<dbReference type="Proteomes" id="UP000075882">
    <property type="component" value="Unassembled WGS sequence"/>
</dbReference>
<dbReference type="AlphaFoldDB" id="A0A8W7Q278"/>
<evidence type="ECO:0000313" key="2">
    <source>
        <dbReference type="EnsemblMetazoa" id="ACOM041452-PA.1"/>
    </source>
</evidence>
<evidence type="ECO:0000256" key="1">
    <source>
        <dbReference type="SAM" id="MobiDB-lite"/>
    </source>
</evidence>
<protein>
    <submittedName>
        <fullName evidence="2">Uncharacterized protein</fullName>
    </submittedName>
</protein>
<sequence>MGAKADRTFPTTSVKMIVPTNTSIVPIQCCTVNGLLKYTIENSSDTNLRSVTTSVTVSEEHSVVSTYTELMHTYCVSTLPSRYSQVMGRDTPRAGIACSGLALASCTCSQMLPASSAKKGSGSRPIRADTNSASVSSAMPSVHQKNTDIGSSSAAFFSTWVLSTFVPDTIVHITMPSVIMPTDRYLEKSYRFFRISMPITMFAISDPARKIMCSGMGMLKSNA</sequence>
<dbReference type="EnsemblMetazoa" id="ACOM041452-RA">
    <property type="protein sequence ID" value="ACOM041452-PA.1"/>
    <property type="gene ID" value="ACOM041452"/>
</dbReference>
<accession>A0A8W7Q278</accession>
<reference evidence="2" key="1">
    <citation type="submission" date="2022-08" db="UniProtKB">
        <authorList>
            <consortium name="EnsemblMetazoa"/>
        </authorList>
    </citation>
    <scope>IDENTIFICATION</scope>
</reference>
<organism evidence="2">
    <name type="scientific">Anopheles coluzzii</name>
    <name type="common">African malaria mosquito</name>
    <dbReference type="NCBI Taxonomy" id="1518534"/>
    <lineage>
        <taxon>Eukaryota</taxon>
        <taxon>Metazoa</taxon>
        <taxon>Ecdysozoa</taxon>
        <taxon>Arthropoda</taxon>
        <taxon>Hexapoda</taxon>
        <taxon>Insecta</taxon>
        <taxon>Pterygota</taxon>
        <taxon>Neoptera</taxon>
        <taxon>Endopterygota</taxon>
        <taxon>Diptera</taxon>
        <taxon>Nematocera</taxon>
        <taxon>Culicoidea</taxon>
        <taxon>Culicidae</taxon>
        <taxon>Anophelinae</taxon>
        <taxon>Anopheles</taxon>
    </lineage>
</organism>
<feature type="region of interest" description="Disordered" evidence="1">
    <location>
        <begin position="114"/>
        <end position="139"/>
    </location>
</feature>